<dbReference type="Gene3D" id="1.10.3720.10">
    <property type="entry name" value="MetI-like"/>
    <property type="match status" value="1"/>
</dbReference>
<evidence type="ECO:0000256" key="5">
    <source>
        <dbReference type="RuleBase" id="RU363032"/>
    </source>
</evidence>
<feature type="transmembrane region" description="Helical" evidence="5">
    <location>
        <begin position="729"/>
        <end position="751"/>
    </location>
</feature>
<comment type="similarity">
    <text evidence="5">Belongs to the binding-protein-dependent transport system permease family.</text>
</comment>
<feature type="transmembrane region" description="Helical" evidence="5">
    <location>
        <begin position="493"/>
        <end position="515"/>
    </location>
</feature>
<evidence type="ECO:0000259" key="6">
    <source>
        <dbReference type="PROSITE" id="PS50928"/>
    </source>
</evidence>
<dbReference type="SUPFAM" id="SSF161098">
    <property type="entry name" value="MetI-like"/>
    <property type="match status" value="1"/>
</dbReference>
<comment type="caution">
    <text evidence="7">The sequence shown here is derived from an EMBL/GenBank/DDBJ whole genome shotgun (WGS) entry which is preliminary data.</text>
</comment>
<proteinExistence type="inferred from homology"/>
<evidence type="ECO:0000256" key="3">
    <source>
        <dbReference type="ARBA" id="ARBA00022989"/>
    </source>
</evidence>
<reference evidence="7 8" key="1">
    <citation type="submission" date="2020-02" db="EMBL/GenBank/DDBJ databases">
        <title>Draft genome sequence of Limisphaera ngatamarikiensis NGM72.4T, a thermophilic Verrucomicrobia grouped in subdivision 3.</title>
        <authorList>
            <person name="Carere C.R."/>
            <person name="Steen J."/>
            <person name="Hugenholtz P."/>
            <person name="Stott M.B."/>
        </authorList>
    </citation>
    <scope>NUCLEOTIDE SEQUENCE [LARGE SCALE GENOMIC DNA]</scope>
    <source>
        <strain evidence="7 8">NGM72.4</strain>
    </source>
</reference>
<dbReference type="SUPFAM" id="SSF69322">
    <property type="entry name" value="Tricorn protease domain 2"/>
    <property type="match status" value="1"/>
</dbReference>
<comment type="subcellular location">
    <subcellularLocation>
        <location evidence="1 5">Cell membrane</location>
        <topology evidence="1 5">Multi-pass membrane protein</topology>
    </subcellularLocation>
</comment>
<evidence type="ECO:0000313" key="7">
    <source>
        <dbReference type="EMBL" id="NGO38683.1"/>
    </source>
</evidence>
<keyword evidence="3 5" id="KW-1133">Transmembrane helix</keyword>
<dbReference type="InterPro" id="IPR035906">
    <property type="entry name" value="MetI-like_sf"/>
</dbReference>
<dbReference type="Pfam" id="PF00528">
    <property type="entry name" value="BPD_transp_1"/>
    <property type="match status" value="1"/>
</dbReference>
<evidence type="ECO:0000256" key="4">
    <source>
        <dbReference type="ARBA" id="ARBA00023136"/>
    </source>
</evidence>
<keyword evidence="8" id="KW-1185">Reference proteome</keyword>
<dbReference type="Proteomes" id="UP000477311">
    <property type="component" value="Unassembled WGS sequence"/>
</dbReference>
<dbReference type="CDD" id="cd06261">
    <property type="entry name" value="TM_PBP2"/>
    <property type="match status" value="1"/>
</dbReference>
<dbReference type="AlphaFoldDB" id="A0A6M1RLZ8"/>
<dbReference type="EMBL" id="JAAKYA010000027">
    <property type="protein sequence ID" value="NGO38683.1"/>
    <property type="molecule type" value="Genomic_DNA"/>
</dbReference>
<keyword evidence="4 5" id="KW-0472">Membrane</keyword>
<evidence type="ECO:0000313" key="8">
    <source>
        <dbReference type="Proteomes" id="UP000477311"/>
    </source>
</evidence>
<feature type="transmembrane region" description="Helical" evidence="5">
    <location>
        <begin position="521"/>
        <end position="543"/>
    </location>
</feature>
<dbReference type="PANTHER" id="PTHR42727">
    <property type="entry name" value="PHOSPHATE TRANSPORT SYSTEM PERMEASE PROTEIN"/>
    <property type="match status" value="1"/>
</dbReference>
<dbReference type="PROSITE" id="PS50928">
    <property type="entry name" value="ABC_TM1"/>
    <property type="match status" value="1"/>
</dbReference>
<evidence type="ECO:0000256" key="1">
    <source>
        <dbReference type="ARBA" id="ARBA00004651"/>
    </source>
</evidence>
<evidence type="ECO:0000256" key="2">
    <source>
        <dbReference type="ARBA" id="ARBA00022692"/>
    </source>
</evidence>
<name>A0A6M1RLZ8_9BACT</name>
<accession>A0A6M1RLZ8</accession>
<dbReference type="InterPro" id="IPR000515">
    <property type="entry name" value="MetI-like"/>
</dbReference>
<feature type="transmembrane region" description="Helical" evidence="5">
    <location>
        <begin position="34"/>
        <end position="58"/>
    </location>
</feature>
<protein>
    <submittedName>
        <fullName evidence="7">ABC transporter permease subunit</fullName>
    </submittedName>
</protein>
<keyword evidence="2 5" id="KW-0812">Transmembrane</keyword>
<feature type="transmembrane region" description="Helical" evidence="5">
    <location>
        <begin position="617"/>
        <end position="639"/>
    </location>
</feature>
<gene>
    <name evidence="7" type="ORF">G4L39_04650</name>
</gene>
<dbReference type="GO" id="GO:0005886">
    <property type="term" value="C:plasma membrane"/>
    <property type="evidence" value="ECO:0007669"/>
    <property type="project" value="UniProtKB-SubCell"/>
</dbReference>
<feature type="transmembrane region" description="Helical" evidence="5">
    <location>
        <begin position="461"/>
        <end position="481"/>
    </location>
</feature>
<feature type="transmembrane region" description="Helical" evidence="5">
    <location>
        <begin position="555"/>
        <end position="574"/>
    </location>
</feature>
<sequence length="765" mass="84593">MSESILTSPQQSSVPRRYEASRSILLWDRFMNRFITVGGLAIIAAVLGIFVFILWQVLPLFRPARVISMREFSLPVGGAVLMGLDEHGRTAFWLDAEGTLHFTDLETGQRFPGRSLWGGRQVRLTAWRYHPGRQEILCATAEGEVERVALRFPAPTGTSTATVAEPQVETQMLPELASKGYPVRAVDYGDSGTDKLLAVVQEVDGRQEVRAALLTQTRGLLGAGRIRVAATYDLSGQITGRVDRLLVDRDAASVVAATESGTVYYFRREGQQLELRQVFRPFADRPHPGVAFMEYLLGDVTLVLANPEGVLRLYSLYRPEGRSDRVFGPIHSFPSLPGAPGFFAASQRNKAFLVGHRGEVRLCYATTETIRWTGQWPEPIRLCAINSKYDRIALWDETGRLRLLRLDDPHPEAGWRAFFGRIWYEGADRPRYEWQSTGGSDAFEPKLSMVPLIVGTLKGTFYAMLFAVPVALLGALYVSQFAPPGFRGVAKPVMEVMASLPSVVLGFLGALWLAPRIETRVPSLLMIFLLVPLTALLMGAVWSRLPIRWRAQVPAGWEFLALAPVLLGAVWAGWGLGPVVERWVFVVADPVTGERVADFRLWWPWFTGADFQQRNSVVVGFMMGFAVIPIIFTLAEDALSNVPATLRSASLALGASRWQTALYVVVPTAAAGIFSALMVGLGRAVGETMIVVMATGNTPILSFNPFSGMRTLSANLAVELPEAPHHSTLYRALFLGALLLFVFTFLINTAAEVLRQRLRERFKNL</sequence>
<dbReference type="PANTHER" id="PTHR42727:SF1">
    <property type="entry name" value="PHOSPHATE TRANSPORT SYSTEM PERMEASE"/>
    <property type="match status" value="1"/>
</dbReference>
<dbReference type="GO" id="GO:0055085">
    <property type="term" value="P:transmembrane transport"/>
    <property type="evidence" value="ECO:0007669"/>
    <property type="project" value="InterPro"/>
</dbReference>
<feature type="transmembrane region" description="Helical" evidence="5">
    <location>
        <begin position="660"/>
        <end position="681"/>
    </location>
</feature>
<feature type="domain" description="ABC transmembrane type-1" evidence="6">
    <location>
        <begin position="453"/>
        <end position="751"/>
    </location>
</feature>
<organism evidence="7 8">
    <name type="scientific">Limisphaera ngatamarikiensis</name>
    <dbReference type="NCBI Taxonomy" id="1324935"/>
    <lineage>
        <taxon>Bacteria</taxon>
        <taxon>Pseudomonadati</taxon>
        <taxon>Verrucomicrobiota</taxon>
        <taxon>Verrucomicrobiia</taxon>
        <taxon>Limisphaerales</taxon>
        <taxon>Limisphaeraceae</taxon>
        <taxon>Limisphaera</taxon>
    </lineage>
</organism>
<keyword evidence="5" id="KW-0813">Transport</keyword>
<dbReference type="RefSeq" id="WP_165106277.1">
    <property type="nucleotide sequence ID" value="NZ_JAAKYA010000027.1"/>
</dbReference>